<feature type="transmembrane region" description="Helical" evidence="11">
    <location>
        <begin position="21"/>
        <end position="47"/>
    </location>
</feature>
<dbReference type="GO" id="GO:0005886">
    <property type="term" value="C:plasma membrane"/>
    <property type="evidence" value="ECO:0007669"/>
    <property type="project" value="UniProtKB-SubCell"/>
</dbReference>
<protein>
    <recommendedName>
        <fullName evidence="3 10">Cell division protein FtsX</fullName>
    </recommendedName>
</protein>
<evidence type="ECO:0000259" key="13">
    <source>
        <dbReference type="Pfam" id="PF18075"/>
    </source>
</evidence>
<feature type="transmembrane region" description="Helical" evidence="11">
    <location>
        <begin position="231"/>
        <end position="253"/>
    </location>
</feature>
<name>A0A1G2FYT6_9BACT</name>
<keyword evidence="6 11" id="KW-0812">Transmembrane</keyword>
<evidence type="ECO:0000256" key="10">
    <source>
        <dbReference type="PIRNR" id="PIRNR003097"/>
    </source>
</evidence>
<evidence type="ECO:0000256" key="3">
    <source>
        <dbReference type="ARBA" id="ARBA00021907"/>
    </source>
</evidence>
<dbReference type="PANTHER" id="PTHR47755">
    <property type="entry name" value="CELL DIVISION PROTEIN FTSX"/>
    <property type="match status" value="1"/>
</dbReference>
<evidence type="ECO:0000256" key="4">
    <source>
        <dbReference type="ARBA" id="ARBA00022475"/>
    </source>
</evidence>
<dbReference type="PIRSF" id="PIRSF003097">
    <property type="entry name" value="FtsX"/>
    <property type="match status" value="1"/>
</dbReference>
<gene>
    <name evidence="14" type="ORF">A2719_00795</name>
</gene>
<dbReference type="EMBL" id="MHNK01000019">
    <property type="protein sequence ID" value="OGZ43216.1"/>
    <property type="molecule type" value="Genomic_DNA"/>
</dbReference>
<dbReference type="AlphaFoldDB" id="A0A1G2FYT6"/>
<feature type="domain" description="FtsX extracellular" evidence="13">
    <location>
        <begin position="58"/>
        <end position="145"/>
    </location>
</feature>
<keyword evidence="5 10" id="KW-0132">Cell division</keyword>
<dbReference type="GO" id="GO:0051301">
    <property type="term" value="P:cell division"/>
    <property type="evidence" value="ECO:0007669"/>
    <property type="project" value="UniProtKB-KW"/>
</dbReference>
<keyword evidence="8 10" id="KW-0472">Membrane</keyword>
<dbReference type="Gene3D" id="3.30.70.3040">
    <property type="match status" value="1"/>
</dbReference>
<proteinExistence type="inferred from homology"/>
<organism evidence="14 15">
    <name type="scientific">Candidatus Ryanbacteria bacterium RIFCSPHIGHO2_01_FULL_45_22</name>
    <dbReference type="NCBI Taxonomy" id="1802114"/>
    <lineage>
        <taxon>Bacteria</taxon>
        <taxon>Candidatus Ryaniibacteriota</taxon>
    </lineage>
</organism>
<dbReference type="Pfam" id="PF18075">
    <property type="entry name" value="FtsX_ECD"/>
    <property type="match status" value="1"/>
</dbReference>
<dbReference type="STRING" id="1802114.A2719_00795"/>
<keyword evidence="9 10" id="KW-0131">Cell cycle</keyword>
<feature type="domain" description="ABC3 transporter permease C-terminal" evidence="12">
    <location>
        <begin position="180"/>
        <end position="300"/>
    </location>
</feature>
<dbReference type="Pfam" id="PF02687">
    <property type="entry name" value="FtsX"/>
    <property type="match status" value="1"/>
</dbReference>
<evidence type="ECO:0000256" key="1">
    <source>
        <dbReference type="ARBA" id="ARBA00004651"/>
    </source>
</evidence>
<evidence type="ECO:0000256" key="8">
    <source>
        <dbReference type="ARBA" id="ARBA00023136"/>
    </source>
</evidence>
<evidence type="ECO:0000256" key="5">
    <source>
        <dbReference type="ARBA" id="ARBA00022618"/>
    </source>
</evidence>
<dbReference type="InterPro" id="IPR040690">
    <property type="entry name" value="FtsX_ECD"/>
</dbReference>
<keyword evidence="7 11" id="KW-1133">Transmembrane helix</keyword>
<keyword evidence="4 10" id="KW-1003">Cell membrane</keyword>
<accession>A0A1G2FYT6</accession>
<comment type="similarity">
    <text evidence="2 10">Belongs to the ABC-4 integral membrane protein family. FtsX subfamily.</text>
</comment>
<evidence type="ECO:0000313" key="14">
    <source>
        <dbReference type="EMBL" id="OGZ43216.1"/>
    </source>
</evidence>
<evidence type="ECO:0000313" key="15">
    <source>
        <dbReference type="Proteomes" id="UP000177480"/>
    </source>
</evidence>
<evidence type="ECO:0000256" key="9">
    <source>
        <dbReference type="ARBA" id="ARBA00023306"/>
    </source>
</evidence>
<dbReference type="PANTHER" id="PTHR47755:SF1">
    <property type="entry name" value="CELL DIVISION PROTEIN FTSX"/>
    <property type="match status" value="1"/>
</dbReference>
<reference evidence="14 15" key="1">
    <citation type="journal article" date="2016" name="Nat. Commun.">
        <title>Thousands of microbial genomes shed light on interconnected biogeochemical processes in an aquifer system.</title>
        <authorList>
            <person name="Anantharaman K."/>
            <person name="Brown C.T."/>
            <person name="Hug L.A."/>
            <person name="Sharon I."/>
            <person name="Castelle C.J."/>
            <person name="Probst A.J."/>
            <person name="Thomas B.C."/>
            <person name="Singh A."/>
            <person name="Wilkins M.J."/>
            <person name="Karaoz U."/>
            <person name="Brodie E.L."/>
            <person name="Williams K.H."/>
            <person name="Hubbard S.S."/>
            <person name="Banfield J.F."/>
        </authorList>
    </citation>
    <scope>NUCLEOTIDE SEQUENCE [LARGE SCALE GENOMIC DNA]</scope>
</reference>
<comment type="caution">
    <text evidence="14">The sequence shown here is derived from an EMBL/GenBank/DDBJ whole genome shotgun (WGS) entry which is preliminary data.</text>
</comment>
<evidence type="ECO:0000256" key="11">
    <source>
        <dbReference type="SAM" id="Phobius"/>
    </source>
</evidence>
<dbReference type="Proteomes" id="UP000177480">
    <property type="component" value="Unassembled WGS sequence"/>
</dbReference>
<sequence>MFINLRRVIKTGTVSFWRNGWISFATILVMVLALFVVGGLILSNVILTSVLASLEDKVDITVYFRLDAPEEDIFAVRDSLEGLGEVKEVEYISRAEALAQFRDRHRENALITQSLDELEDNPLGASLNVHAGDPSHYEAISDFLEANVLSSILDKITYRQNELVIDRLSSILVTSRDIGIVVSLLLVSIAFLVAFNTIRMAIYTSREEIKVMKLVGASNWYTRGPFVVEGFLHGLFGSVIALLIFFPLTYWLGPQSEKFFGGPDLYVYYVTHILELFLVLFLVGISIGILSSSIAIRRYLRA</sequence>
<feature type="transmembrane region" description="Helical" evidence="11">
    <location>
        <begin position="273"/>
        <end position="296"/>
    </location>
</feature>
<dbReference type="InterPro" id="IPR004513">
    <property type="entry name" value="FtsX"/>
</dbReference>
<dbReference type="InterPro" id="IPR003838">
    <property type="entry name" value="ABC3_permease_C"/>
</dbReference>
<evidence type="ECO:0000259" key="12">
    <source>
        <dbReference type="Pfam" id="PF02687"/>
    </source>
</evidence>
<evidence type="ECO:0000256" key="2">
    <source>
        <dbReference type="ARBA" id="ARBA00007379"/>
    </source>
</evidence>
<evidence type="ECO:0000256" key="6">
    <source>
        <dbReference type="ARBA" id="ARBA00022692"/>
    </source>
</evidence>
<feature type="transmembrane region" description="Helical" evidence="11">
    <location>
        <begin position="178"/>
        <end position="202"/>
    </location>
</feature>
<evidence type="ECO:0000256" key="7">
    <source>
        <dbReference type="ARBA" id="ARBA00022989"/>
    </source>
</evidence>
<comment type="subcellular location">
    <subcellularLocation>
        <location evidence="1">Cell membrane</location>
        <topology evidence="1">Multi-pass membrane protein</topology>
    </subcellularLocation>
</comment>